<reference evidence="8 9" key="1">
    <citation type="submission" date="2020-05" db="EMBL/GenBank/DDBJ databases">
        <title>Mucilaginibacter mali sp. nov.</title>
        <authorList>
            <person name="Kim H.S."/>
            <person name="Lee K.C."/>
            <person name="Suh M.K."/>
            <person name="Kim J.-S."/>
            <person name="Han K.-I."/>
            <person name="Eom M.K."/>
            <person name="Shin Y.K."/>
            <person name="Lee J.-S."/>
        </authorList>
    </citation>
    <scope>NUCLEOTIDE SEQUENCE [LARGE SCALE GENOMIC DNA]</scope>
    <source>
        <strain evidence="8 9">G2-14</strain>
    </source>
</reference>
<dbReference type="SUPFAM" id="SSF48452">
    <property type="entry name" value="TPR-like"/>
    <property type="match status" value="1"/>
</dbReference>
<keyword evidence="3" id="KW-0732">Signal</keyword>
<feature type="domain" description="SusD-like N-terminal" evidence="7">
    <location>
        <begin position="110"/>
        <end position="231"/>
    </location>
</feature>
<name>A0A7D4Q250_9SPHI</name>
<dbReference type="InterPro" id="IPR011990">
    <property type="entry name" value="TPR-like_helical_dom_sf"/>
</dbReference>
<organism evidence="8 9">
    <name type="scientific">Mucilaginibacter mali</name>
    <dbReference type="NCBI Taxonomy" id="2740462"/>
    <lineage>
        <taxon>Bacteria</taxon>
        <taxon>Pseudomonadati</taxon>
        <taxon>Bacteroidota</taxon>
        <taxon>Sphingobacteriia</taxon>
        <taxon>Sphingobacteriales</taxon>
        <taxon>Sphingobacteriaceae</taxon>
        <taxon>Mucilaginibacter</taxon>
    </lineage>
</organism>
<dbReference type="Pfam" id="PF14322">
    <property type="entry name" value="SusD-like_3"/>
    <property type="match status" value="1"/>
</dbReference>
<feature type="domain" description="RagB/SusD" evidence="6">
    <location>
        <begin position="321"/>
        <end position="641"/>
    </location>
</feature>
<dbReference type="InterPro" id="IPR033985">
    <property type="entry name" value="SusD-like_N"/>
</dbReference>
<comment type="similarity">
    <text evidence="2">Belongs to the SusD family.</text>
</comment>
<keyword evidence="9" id="KW-1185">Reference proteome</keyword>
<gene>
    <name evidence="8" type="ORF">HQ865_15215</name>
</gene>
<dbReference type="InterPro" id="IPR012944">
    <property type="entry name" value="SusD_RagB_dom"/>
</dbReference>
<protein>
    <submittedName>
        <fullName evidence="8">RagB/SusD family nutrient uptake outer membrane protein</fullName>
    </submittedName>
</protein>
<dbReference type="AlphaFoldDB" id="A0A7D4Q250"/>
<dbReference type="EMBL" id="CP054139">
    <property type="protein sequence ID" value="QKJ31046.1"/>
    <property type="molecule type" value="Genomic_DNA"/>
</dbReference>
<evidence type="ECO:0000256" key="4">
    <source>
        <dbReference type="ARBA" id="ARBA00023136"/>
    </source>
</evidence>
<dbReference type="KEGG" id="mmab:HQ865_15215"/>
<dbReference type="GO" id="GO:0009279">
    <property type="term" value="C:cell outer membrane"/>
    <property type="evidence" value="ECO:0007669"/>
    <property type="project" value="UniProtKB-SubCell"/>
</dbReference>
<keyword evidence="5" id="KW-0998">Cell outer membrane</keyword>
<evidence type="ECO:0000259" key="6">
    <source>
        <dbReference type="Pfam" id="PF07980"/>
    </source>
</evidence>
<sequence>MKSIKIILIICLLGTVSSCKKYLDIVPDNIATVENAFTLRSSAEKFLFTCYSYMPKNGLFNNNIAFNGGDEVWYMDPIRDVDADIFNIAKGLQNPDAPLANYWSGAKHGTALFDGIRNCNIFLDNIGRVPDINEYERQRWIGEVTFLKAYYTFCLVRMYGPVPLMKVNLPISASPDEVQVYRDPVDDCFDYIRQLLNDAAANQFLPDRIINETSELGRISRAIVLAFKAKVLVTAASPLFNGNTDYTNFVDNKGRRLFNTTYVPAKWDSAATACKTAIDFCQANGYALSKFAGNTAWRINDTIKLQLDIRTALTAKVNNTEVIWPALNSHTPDMQRYCMADLAAFTSTSNPKSIIAPPLKMVELFYSKNGVPVTEDKTYDYANKYALRTAGTADRFYVKNGEKTVALHYDREPRFYADLGFDRGVWFGNWYNNYDVNVAGGPLYVMGRKGEPGARQGISNFSITSYYIKKLVSIESTTGSDGNFASNIVQFAWPEMRMADLYLLYAEALNEKGGPSPDVYLWINQVRARAGLNTVESSWTNFSSNPTKFQSKDGLREIIQRERNIELAFEGQRYWDLRRWKTAHIVLNNPIKGWDITQADAPSFYKEVLLYNQRFALRDYLWPIETAELRINKNLVQNPGW</sequence>
<keyword evidence="4" id="KW-0472">Membrane</keyword>
<dbReference type="Pfam" id="PF07980">
    <property type="entry name" value="SusD_RagB"/>
    <property type="match status" value="1"/>
</dbReference>
<evidence type="ECO:0000256" key="1">
    <source>
        <dbReference type="ARBA" id="ARBA00004442"/>
    </source>
</evidence>
<evidence type="ECO:0000313" key="8">
    <source>
        <dbReference type="EMBL" id="QKJ31046.1"/>
    </source>
</evidence>
<dbReference type="Gene3D" id="1.25.40.390">
    <property type="match status" value="1"/>
</dbReference>
<dbReference type="PROSITE" id="PS51257">
    <property type="entry name" value="PROKAR_LIPOPROTEIN"/>
    <property type="match status" value="1"/>
</dbReference>
<evidence type="ECO:0000256" key="2">
    <source>
        <dbReference type="ARBA" id="ARBA00006275"/>
    </source>
</evidence>
<evidence type="ECO:0000259" key="7">
    <source>
        <dbReference type="Pfam" id="PF14322"/>
    </source>
</evidence>
<evidence type="ECO:0000256" key="5">
    <source>
        <dbReference type="ARBA" id="ARBA00023237"/>
    </source>
</evidence>
<accession>A0A7D4Q250</accession>
<comment type="subcellular location">
    <subcellularLocation>
        <location evidence="1">Cell outer membrane</location>
    </subcellularLocation>
</comment>
<dbReference type="RefSeq" id="WP_173415713.1">
    <property type="nucleotide sequence ID" value="NZ_CP054139.1"/>
</dbReference>
<evidence type="ECO:0000313" key="9">
    <source>
        <dbReference type="Proteomes" id="UP000505355"/>
    </source>
</evidence>
<dbReference type="Proteomes" id="UP000505355">
    <property type="component" value="Chromosome"/>
</dbReference>
<evidence type="ECO:0000256" key="3">
    <source>
        <dbReference type="ARBA" id="ARBA00022729"/>
    </source>
</evidence>
<proteinExistence type="inferred from homology"/>